<dbReference type="Proteomes" id="UP000009036">
    <property type="component" value="Chromosome"/>
</dbReference>
<name>A0A8B1NNF7_9ACTN</name>
<evidence type="ECO:0000256" key="1">
    <source>
        <dbReference type="SAM" id="MobiDB-lite"/>
    </source>
</evidence>
<dbReference type="EMBL" id="CP072931">
    <property type="protein sequence ID" value="QTZ95789.1"/>
    <property type="molecule type" value="Genomic_DNA"/>
</dbReference>
<dbReference type="RefSeq" id="WP_144044279.1">
    <property type="nucleotide sequence ID" value="NZ_CP072931.1"/>
</dbReference>
<organism evidence="2 3">
    <name type="scientific">Streptomyces auratus AGR0001</name>
    <dbReference type="NCBI Taxonomy" id="1160718"/>
    <lineage>
        <taxon>Bacteria</taxon>
        <taxon>Bacillati</taxon>
        <taxon>Actinomycetota</taxon>
        <taxon>Actinomycetes</taxon>
        <taxon>Kitasatosporales</taxon>
        <taxon>Streptomycetaceae</taxon>
        <taxon>Streptomyces</taxon>
    </lineage>
</organism>
<keyword evidence="3" id="KW-1185">Reference proteome</keyword>
<reference evidence="2" key="2">
    <citation type="submission" date="2021-04" db="EMBL/GenBank/DDBJ databases">
        <authorList>
            <person name="Wen M.-L."/>
            <person name="Han X.-L."/>
            <person name="Xiong J."/>
        </authorList>
    </citation>
    <scope>NUCLEOTIDE SEQUENCE</scope>
    <source>
        <strain evidence="2">AGR0001</strain>
    </source>
</reference>
<reference evidence="2" key="1">
    <citation type="journal article" date="2012" name="J. Bacteriol.">
        <title>Genome Sequence of Streptomyces auratus Strain AGR0001, a Phoslactomycin-Producing Actinomycete.</title>
        <authorList>
            <person name="Han X."/>
            <person name="Li M."/>
            <person name="Ding Z."/>
            <person name="Zhao J."/>
            <person name="Ji K."/>
            <person name="Wen M."/>
            <person name="Lu T."/>
        </authorList>
    </citation>
    <scope>NUCLEOTIDE SEQUENCE</scope>
    <source>
        <strain evidence="2">AGR0001</strain>
    </source>
</reference>
<sequence length="259" mass="28611">MTRWPPRALKGNKRGIQCQFNPDDALSKNGIELTLLWQRGDTLVQAQARLETLAPDPNAGRAEHDDKIEPFEGLDRWIPRPVRAKLVALVDVDTLDIARIELRDSQPTHHDAVHVLSRWTDTSPLCRAAAAALHHAETTGHSANTLWVQSQTVGVSWSRDFHGSLWISFAWRYFNELTYRLREGLEWLEARALVKRSVTCPRRVSRKFRAVYTSATAGTAPRSSSECLPTAGATPAGPSAPVPVPPARATTPGRPPAPA</sequence>
<proteinExistence type="predicted"/>
<evidence type="ECO:0000313" key="3">
    <source>
        <dbReference type="Proteomes" id="UP000009036"/>
    </source>
</evidence>
<evidence type="ECO:0000313" key="2">
    <source>
        <dbReference type="EMBL" id="QTZ95789.1"/>
    </source>
</evidence>
<dbReference type="KEGG" id="sauh:SU9_033640"/>
<protein>
    <submittedName>
        <fullName evidence="2">Uncharacterized protein</fullName>
    </submittedName>
</protein>
<accession>A0A8B1NNF7</accession>
<dbReference type="AlphaFoldDB" id="A0A8B1NNF7"/>
<gene>
    <name evidence="2" type="ORF">SU9_033640</name>
</gene>
<feature type="region of interest" description="Disordered" evidence="1">
    <location>
        <begin position="219"/>
        <end position="259"/>
    </location>
</feature>
<dbReference type="OrthoDB" id="3699538at2"/>